<evidence type="ECO:0000256" key="5">
    <source>
        <dbReference type="ARBA" id="ARBA00023136"/>
    </source>
</evidence>
<dbReference type="Pfam" id="PF00892">
    <property type="entry name" value="EamA"/>
    <property type="match status" value="2"/>
</dbReference>
<feature type="transmembrane region" description="Helical" evidence="6">
    <location>
        <begin position="313"/>
        <end position="332"/>
    </location>
</feature>
<evidence type="ECO:0000256" key="2">
    <source>
        <dbReference type="ARBA" id="ARBA00007635"/>
    </source>
</evidence>
<name>A0A218X374_PUNGR</name>
<keyword evidence="5 6" id="KW-0472">Membrane</keyword>
<accession>A0A218X374</accession>
<feature type="transmembrane region" description="Helical" evidence="6">
    <location>
        <begin position="107"/>
        <end position="127"/>
    </location>
</feature>
<dbReference type="GO" id="GO:0016020">
    <property type="term" value="C:membrane"/>
    <property type="evidence" value="ECO:0007669"/>
    <property type="project" value="UniProtKB-SubCell"/>
</dbReference>
<feature type="transmembrane region" description="Helical" evidence="6">
    <location>
        <begin position="256"/>
        <end position="278"/>
    </location>
</feature>
<feature type="domain" description="EamA" evidence="7">
    <location>
        <begin position="192"/>
        <end position="330"/>
    </location>
</feature>
<dbReference type="SUPFAM" id="SSF103481">
    <property type="entry name" value="Multidrug resistance efflux transporter EmrE"/>
    <property type="match status" value="2"/>
</dbReference>
<evidence type="ECO:0000256" key="6">
    <source>
        <dbReference type="RuleBase" id="RU363077"/>
    </source>
</evidence>
<dbReference type="Proteomes" id="UP000197138">
    <property type="component" value="Unassembled WGS sequence"/>
</dbReference>
<organism evidence="8 9">
    <name type="scientific">Punica granatum</name>
    <name type="common">Pomegranate</name>
    <dbReference type="NCBI Taxonomy" id="22663"/>
    <lineage>
        <taxon>Eukaryota</taxon>
        <taxon>Viridiplantae</taxon>
        <taxon>Streptophyta</taxon>
        <taxon>Embryophyta</taxon>
        <taxon>Tracheophyta</taxon>
        <taxon>Spermatophyta</taxon>
        <taxon>Magnoliopsida</taxon>
        <taxon>eudicotyledons</taxon>
        <taxon>Gunneridae</taxon>
        <taxon>Pentapetalae</taxon>
        <taxon>rosids</taxon>
        <taxon>malvids</taxon>
        <taxon>Myrtales</taxon>
        <taxon>Lythraceae</taxon>
        <taxon>Punica</taxon>
    </lineage>
</organism>
<comment type="caution">
    <text evidence="8">The sequence shown here is derived from an EMBL/GenBank/DDBJ whole genome shotgun (WGS) entry which is preliminary data.</text>
</comment>
<comment type="similarity">
    <text evidence="2 6">Belongs to the drug/metabolite transporter (DMT) superfamily. Plant drug/metabolite exporter (P-DME) (TC 2.A.7.4) family.</text>
</comment>
<evidence type="ECO:0000313" key="8">
    <source>
        <dbReference type="EMBL" id="OWM79383.1"/>
    </source>
</evidence>
<protein>
    <recommendedName>
        <fullName evidence="6">WAT1-related protein</fullName>
    </recommendedName>
</protein>
<sequence length="385" mass="41810">MGRSCEMVVEEMKPVVVMIIVQVAYAGVNIVYKLVANDGMNLRLVVAYRFLFATAFMAPLAFILERKKWPKITWMVLFQAFCCGLFGGSLGQNLYLESLALTSATYASAMANLIPAMTFILAVSLGLERLNWGTRAGKAKVVGTLLGIGGAMLLTFYKGVEVEIWSTNVNLLHKQNATISSPNHTESSRLLLGSLLAVCSCLSYALWLILQAKMGEAYPCHCSSTALMSFMASIQAVAFGLCMERDWNQWKLGWNIRLLTVAFAGIIGTGLGVTLIAWCGRKRGALFTAVFNPLMLVLVAIAGSLVLDEKLHLGSILGAGLIVCGLYVVLWGKGKEMKMMNRSMPSKTSRGSEPAISVVITSSMDDNGFENSNTNRNIMHGSAHH</sequence>
<feature type="transmembrane region" description="Helical" evidence="6">
    <location>
        <begin position="190"/>
        <end position="210"/>
    </location>
</feature>
<feature type="transmembrane region" description="Helical" evidence="6">
    <location>
        <begin position="76"/>
        <end position="95"/>
    </location>
</feature>
<feature type="transmembrane region" description="Helical" evidence="6">
    <location>
        <begin position="12"/>
        <end position="32"/>
    </location>
</feature>
<evidence type="ECO:0000256" key="4">
    <source>
        <dbReference type="ARBA" id="ARBA00022989"/>
    </source>
</evidence>
<evidence type="ECO:0000256" key="1">
    <source>
        <dbReference type="ARBA" id="ARBA00004141"/>
    </source>
</evidence>
<gene>
    <name evidence="8" type="ORF">CDL15_Pgr003556</name>
</gene>
<feature type="transmembrane region" description="Helical" evidence="6">
    <location>
        <begin position="139"/>
        <end position="157"/>
    </location>
</feature>
<dbReference type="EMBL" id="MTKT01002492">
    <property type="protein sequence ID" value="OWM79383.1"/>
    <property type="molecule type" value="Genomic_DNA"/>
</dbReference>
<evidence type="ECO:0000313" key="9">
    <source>
        <dbReference type="Proteomes" id="UP000197138"/>
    </source>
</evidence>
<dbReference type="GO" id="GO:0022857">
    <property type="term" value="F:transmembrane transporter activity"/>
    <property type="evidence" value="ECO:0007669"/>
    <property type="project" value="InterPro"/>
</dbReference>
<dbReference type="AlphaFoldDB" id="A0A218X374"/>
<dbReference type="InterPro" id="IPR030184">
    <property type="entry name" value="WAT1-related"/>
</dbReference>
<proteinExistence type="inferred from homology"/>
<keyword evidence="4 6" id="KW-1133">Transmembrane helix</keyword>
<reference evidence="9" key="1">
    <citation type="journal article" date="2017" name="Plant J.">
        <title>The pomegranate (Punica granatum L.) genome and the genomics of punicalagin biosynthesis.</title>
        <authorList>
            <person name="Qin G."/>
            <person name="Xu C."/>
            <person name="Ming R."/>
            <person name="Tang H."/>
            <person name="Guyot R."/>
            <person name="Kramer E.M."/>
            <person name="Hu Y."/>
            <person name="Yi X."/>
            <person name="Qi Y."/>
            <person name="Xu X."/>
            <person name="Gao Z."/>
            <person name="Pan H."/>
            <person name="Jian J."/>
            <person name="Tian Y."/>
            <person name="Yue Z."/>
            <person name="Xu Y."/>
        </authorList>
    </citation>
    <scope>NUCLEOTIDE SEQUENCE [LARGE SCALE GENOMIC DNA]</scope>
    <source>
        <strain evidence="9">cv. Dabenzi</strain>
    </source>
</reference>
<feature type="transmembrane region" description="Helical" evidence="6">
    <location>
        <begin position="44"/>
        <end position="64"/>
    </location>
</feature>
<dbReference type="PANTHER" id="PTHR31218">
    <property type="entry name" value="WAT1-RELATED PROTEIN"/>
    <property type="match status" value="1"/>
</dbReference>
<keyword evidence="3 6" id="KW-0812">Transmembrane</keyword>
<evidence type="ECO:0000259" key="7">
    <source>
        <dbReference type="Pfam" id="PF00892"/>
    </source>
</evidence>
<dbReference type="InterPro" id="IPR037185">
    <property type="entry name" value="EmrE-like"/>
</dbReference>
<feature type="transmembrane region" description="Helical" evidence="6">
    <location>
        <begin position="222"/>
        <end position="241"/>
    </location>
</feature>
<feature type="domain" description="EamA" evidence="7">
    <location>
        <begin position="15"/>
        <end position="155"/>
    </location>
</feature>
<dbReference type="InterPro" id="IPR000620">
    <property type="entry name" value="EamA_dom"/>
</dbReference>
<evidence type="ECO:0000256" key="3">
    <source>
        <dbReference type="ARBA" id="ARBA00022692"/>
    </source>
</evidence>
<feature type="transmembrane region" description="Helical" evidence="6">
    <location>
        <begin position="285"/>
        <end position="307"/>
    </location>
</feature>
<comment type="subcellular location">
    <subcellularLocation>
        <location evidence="1 6">Membrane</location>
        <topology evidence="1 6">Multi-pass membrane protein</topology>
    </subcellularLocation>
</comment>